<proteinExistence type="predicted"/>
<organism evidence="1 2">
    <name type="scientific">Dendrobium catenatum</name>
    <dbReference type="NCBI Taxonomy" id="906689"/>
    <lineage>
        <taxon>Eukaryota</taxon>
        <taxon>Viridiplantae</taxon>
        <taxon>Streptophyta</taxon>
        <taxon>Embryophyta</taxon>
        <taxon>Tracheophyta</taxon>
        <taxon>Spermatophyta</taxon>
        <taxon>Magnoliopsida</taxon>
        <taxon>Liliopsida</taxon>
        <taxon>Asparagales</taxon>
        <taxon>Orchidaceae</taxon>
        <taxon>Epidendroideae</taxon>
        <taxon>Malaxideae</taxon>
        <taxon>Dendrobiinae</taxon>
        <taxon>Dendrobium</taxon>
    </lineage>
</organism>
<dbReference type="Proteomes" id="UP000233837">
    <property type="component" value="Unassembled WGS sequence"/>
</dbReference>
<evidence type="ECO:0000313" key="1">
    <source>
        <dbReference type="EMBL" id="PKU59755.1"/>
    </source>
</evidence>
<evidence type="ECO:0000313" key="2">
    <source>
        <dbReference type="Proteomes" id="UP000233837"/>
    </source>
</evidence>
<gene>
    <name evidence="1" type="ORF">MA16_Dca021752</name>
</gene>
<evidence type="ECO:0008006" key="3">
    <source>
        <dbReference type="Google" id="ProtNLM"/>
    </source>
</evidence>
<name>A0A2I0V8L7_9ASPA</name>
<sequence>MDSSHICSIILKFGGYWSEVQGQAQMKYVGGSQKNLKLRRDEITMLLLKERVETLFHWLRGQPFDLHYHVKGTSPKNYLLISSDSDVVEMLESSYERNKIEVVVAMKYNEEDMSQSQDIHTEMHQFSS</sequence>
<accession>A0A2I0V8L7</accession>
<protein>
    <recommendedName>
        <fullName evidence="3">PB1 domain-containing protein</fullName>
    </recommendedName>
</protein>
<reference evidence="1 2" key="2">
    <citation type="journal article" date="2017" name="Nature">
        <title>The Apostasia genome and the evolution of orchids.</title>
        <authorList>
            <person name="Zhang G.Q."/>
            <person name="Liu K.W."/>
            <person name="Li Z."/>
            <person name="Lohaus R."/>
            <person name="Hsiao Y.Y."/>
            <person name="Niu S.C."/>
            <person name="Wang J.Y."/>
            <person name="Lin Y.C."/>
            <person name="Xu Q."/>
            <person name="Chen L.J."/>
            <person name="Yoshida K."/>
            <person name="Fujiwara S."/>
            <person name="Wang Z.W."/>
            <person name="Zhang Y.Q."/>
            <person name="Mitsuda N."/>
            <person name="Wang M."/>
            <person name="Liu G.H."/>
            <person name="Pecoraro L."/>
            <person name="Huang H.X."/>
            <person name="Xiao X.J."/>
            <person name="Lin M."/>
            <person name="Wu X.Y."/>
            <person name="Wu W.L."/>
            <person name="Chen Y.Y."/>
            <person name="Chang S.B."/>
            <person name="Sakamoto S."/>
            <person name="Ohme-Takagi M."/>
            <person name="Yagi M."/>
            <person name="Zeng S.J."/>
            <person name="Shen C.Y."/>
            <person name="Yeh C.M."/>
            <person name="Luo Y.B."/>
            <person name="Tsai W.C."/>
            <person name="Van de Peer Y."/>
            <person name="Liu Z.J."/>
        </authorList>
    </citation>
    <scope>NUCLEOTIDE SEQUENCE [LARGE SCALE GENOMIC DNA]</scope>
    <source>
        <tissue evidence="1">The whole plant</tissue>
    </source>
</reference>
<dbReference type="AlphaFoldDB" id="A0A2I0V8L7"/>
<dbReference type="EMBL" id="KZ504068">
    <property type="protein sequence ID" value="PKU59755.1"/>
    <property type="molecule type" value="Genomic_DNA"/>
</dbReference>
<reference evidence="1 2" key="1">
    <citation type="journal article" date="2016" name="Sci. Rep.">
        <title>The Dendrobium catenatum Lindl. genome sequence provides insights into polysaccharide synthase, floral development and adaptive evolution.</title>
        <authorList>
            <person name="Zhang G.Q."/>
            <person name="Xu Q."/>
            <person name="Bian C."/>
            <person name="Tsai W.C."/>
            <person name="Yeh C.M."/>
            <person name="Liu K.W."/>
            <person name="Yoshida K."/>
            <person name="Zhang L.S."/>
            <person name="Chang S.B."/>
            <person name="Chen F."/>
            <person name="Shi Y."/>
            <person name="Su Y.Y."/>
            <person name="Zhang Y.Q."/>
            <person name="Chen L.J."/>
            <person name="Yin Y."/>
            <person name="Lin M."/>
            <person name="Huang H."/>
            <person name="Deng H."/>
            <person name="Wang Z.W."/>
            <person name="Zhu S.L."/>
            <person name="Zhao X."/>
            <person name="Deng C."/>
            <person name="Niu S.C."/>
            <person name="Huang J."/>
            <person name="Wang M."/>
            <person name="Liu G.H."/>
            <person name="Yang H.J."/>
            <person name="Xiao X.J."/>
            <person name="Hsiao Y.Y."/>
            <person name="Wu W.L."/>
            <person name="Chen Y.Y."/>
            <person name="Mitsuda N."/>
            <person name="Ohme-Takagi M."/>
            <person name="Luo Y.B."/>
            <person name="Van de Peer Y."/>
            <person name="Liu Z.J."/>
        </authorList>
    </citation>
    <scope>NUCLEOTIDE SEQUENCE [LARGE SCALE GENOMIC DNA]</scope>
    <source>
        <tissue evidence="1">The whole plant</tissue>
    </source>
</reference>
<keyword evidence="2" id="KW-1185">Reference proteome</keyword>